<dbReference type="STRING" id="1232683.ADIMK_3021"/>
<protein>
    <submittedName>
        <fullName evidence="6">NADH dehydrogenase-like protein</fullName>
        <ecNumber evidence="6">2.7.9.3</ecNumber>
    </submittedName>
</protein>
<gene>
    <name evidence="6" type="ORF">ADIMK_3021</name>
</gene>
<dbReference type="EMBL" id="JMQN01000046">
    <property type="protein sequence ID" value="KEA62822.1"/>
    <property type="molecule type" value="Genomic_DNA"/>
</dbReference>
<keyword evidence="6" id="KW-0808">Transferase</keyword>
<dbReference type="InterPro" id="IPR036188">
    <property type="entry name" value="FAD/NAD-bd_sf"/>
</dbReference>
<evidence type="ECO:0000313" key="6">
    <source>
        <dbReference type="EMBL" id="KEA62822.1"/>
    </source>
</evidence>
<evidence type="ECO:0000256" key="2">
    <source>
        <dbReference type="ARBA" id="ARBA00022630"/>
    </source>
</evidence>
<dbReference type="NCBIfam" id="TIGR03169">
    <property type="entry name" value="Nterm_to_SelD"/>
    <property type="match status" value="1"/>
</dbReference>
<reference evidence="6 7" key="1">
    <citation type="submission" date="2014-04" db="EMBL/GenBank/DDBJ databases">
        <title>Marinobacterium kochiensis sp. nov., isolated from sediment sample collected from Kochi backwaters in Kerala, India.</title>
        <authorList>
            <person name="Singh A."/>
            <person name="Pinnaka A.K."/>
        </authorList>
    </citation>
    <scope>NUCLEOTIDE SEQUENCE [LARGE SCALE GENOMIC DNA]</scope>
    <source>
        <strain evidence="6 7">AK27</strain>
    </source>
</reference>
<evidence type="ECO:0000256" key="3">
    <source>
        <dbReference type="ARBA" id="ARBA00022827"/>
    </source>
</evidence>
<comment type="caution">
    <text evidence="6">The sequence shown here is derived from an EMBL/GenBank/DDBJ whole genome shotgun (WGS) entry which is preliminary data.</text>
</comment>
<name>A0A081FWB7_9GAMM</name>
<keyword evidence="4" id="KW-0560">Oxidoreductase</keyword>
<dbReference type="Proteomes" id="UP000028252">
    <property type="component" value="Unassembled WGS sequence"/>
</dbReference>
<dbReference type="eggNOG" id="COG1252">
    <property type="taxonomic scope" value="Bacteria"/>
</dbReference>
<dbReference type="GO" id="GO:0004756">
    <property type="term" value="F:selenide, water dikinase activity"/>
    <property type="evidence" value="ECO:0007669"/>
    <property type="project" value="UniProtKB-EC"/>
</dbReference>
<evidence type="ECO:0000256" key="1">
    <source>
        <dbReference type="ARBA" id="ARBA00001974"/>
    </source>
</evidence>
<evidence type="ECO:0000256" key="4">
    <source>
        <dbReference type="ARBA" id="ARBA00023002"/>
    </source>
</evidence>
<dbReference type="OrthoDB" id="9767928at2"/>
<dbReference type="Pfam" id="PF07992">
    <property type="entry name" value="Pyr_redox_2"/>
    <property type="match status" value="1"/>
</dbReference>
<dbReference type="InterPro" id="IPR017584">
    <property type="entry name" value="Pyridine_nucleo_diS_OxRdtase_N"/>
</dbReference>
<dbReference type="PANTHER" id="PTHR42913:SF9">
    <property type="entry name" value="SLR1591 PROTEIN"/>
    <property type="match status" value="1"/>
</dbReference>
<dbReference type="InterPro" id="IPR051169">
    <property type="entry name" value="NADH-Q_oxidoreductase"/>
</dbReference>
<dbReference type="PANTHER" id="PTHR42913">
    <property type="entry name" value="APOPTOSIS-INDUCING FACTOR 1"/>
    <property type="match status" value="1"/>
</dbReference>
<dbReference type="PATRIC" id="fig|1232683.4.peg.2971"/>
<keyword evidence="3" id="KW-0274">FAD</keyword>
<dbReference type="GO" id="GO:0019646">
    <property type="term" value="P:aerobic electron transport chain"/>
    <property type="evidence" value="ECO:0007669"/>
    <property type="project" value="TreeGrafter"/>
</dbReference>
<dbReference type="GO" id="GO:0003955">
    <property type="term" value="F:NAD(P)H dehydrogenase (quinone) activity"/>
    <property type="evidence" value="ECO:0007669"/>
    <property type="project" value="TreeGrafter"/>
</dbReference>
<proteinExistence type="predicted"/>
<sequence>MGQSDELSPHVVLVGGGHAHLFVLEALIEGKLKAPGAVLVSPSERQYYSGMLPGVVAGHYNVDQCCIDLKALANRAGIAFMEQRAIGLNTDERLVELEGGECLPYDFVSLDVGSETDNRAFSGYEGCMFSVKPLDRFHAQWQAFTATAERRGGCHLAVVGAGAAGVELAMATNYALTKMGVSPRVSLIASENGLLSGFSDGVRCRVRAELERQNITLLTGRVSGEGTELSLSGGERLRVDAVILASGAMAPAWLAGSGLELDDSGFVLVDQCHRSRSHPQVFAVGDVAARPDSSLMRSGVHSVRAGPVLARNLASSLAFKSLSPFHPRGVVLYLLACGRKHGVASWGPLAARGDWVWRWKDRIDRRFIKRFDARCHSMNERG</sequence>
<organism evidence="6 7">
    <name type="scientific">Marinobacterium lacunae</name>
    <dbReference type="NCBI Taxonomy" id="1232683"/>
    <lineage>
        <taxon>Bacteria</taxon>
        <taxon>Pseudomonadati</taxon>
        <taxon>Pseudomonadota</taxon>
        <taxon>Gammaproteobacteria</taxon>
        <taxon>Oceanospirillales</taxon>
        <taxon>Oceanospirillaceae</taxon>
        <taxon>Marinobacterium</taxon>
    </lineage>
</organism>
<evidence type="ECO:0000313" key="7">
    <source>
        <dbReference type="Proteomes" id="UP000028252"/>
    </source>
</evidence>
<accession>A0A081FWB7</accession>
<dbReference type="InterPro" id="IPR023753">
    <property type="entry name" value="FAD/NAD-binding_dom"/>
</dbReference>
<dbReference type="Gene3D" id="3.50.50.100">
    <property type="match status" value="1"/>
</dbReference>
<dbReference type="EC" id="2.7.9.3" evidence="6"/>
<evidence type="ECO:0000259" key="5">
    <source>
        <dbReference type="Pfam" id="PF07992"/>
    </source>
</evidence>
<dbReference type="RefSeq" id="WP_036189999.1">
    <property type="nucleotide sequence ID" value="NZ_JMQN01000046.1"/>
</dbReference>
<dbReference type="AlphaFoldDB" id="A0A081FWB7"/>
<dbReference type="SUPFAM" id="SSF51905">
    <property type="entry name" value="FAD/NAD(P)-binding domain"/>
    <property type="match status" value="2"/>
</dbReference>
<keyword evidence="2" id="KW-0285">Flavoprotein</keyword>
<keyword evidence="7" id="KW-1185">Reference proteome</keyword>
<feature type="domain" description="FAD/NAD(P)-binding" evidence="5">
    <location>
        <begin position="10"/>
        <end position="293"/>
    </location>
</feature>
<comment type="cofactor">
    <cofactor evidence="1">
        <name>FAD</name>
        <dbReference type="ChEBI" id="CHEBI:57692"/>
    </cofactor>
</comment>